<dbReference type="EC" id="3.1.21.3" evidence="3"/>
<evidence type="ECO:0000256" key="3">
    <source>
        <dbReference type="ARBA" id="ARBA00012654"/>
    </source>
</evidence>
<dbReference type="InterPro" id="IPR040980">
    <property type="entry name" value="SWI2_SNF2"/>
</dbReference>
<organism evidence="13 14">
    <name type="scientific">Thermococcus aciditolerans</name>
    <dbReference type="NCBI Taxonomy" id="2598455"/>
    <lineage>
        <taxon>Archaea</taxon>
        <taxon>Methanobacteriati</taxon>
        <taxon>Methanobacteriota</taxon>
        <taxon>Thermococci</taxon>
        <taxon>Thermococcales</taxon>
        <taxon>Thermococcaceae</taxon>
        <taxon>Thermococcus</taxon>
    </lineage>
</organism>
<comment type="catalytic activity">
    <reaction evidence="1">
        <text>Endonucleolytic cleavage of DNA to give random double-stranded fragments with terminal 5'-phosphates, ATP is simultaneously hydrolyzed.</text>
        <dbReference type="EC" id="3.1.21.3"/>
    </reaction>
</comment>
<name>A0A5C0SNT7_9EURY</name>
<dbReference type="Proteomes" id="UP000322631">
    <property type="component" value="Chromosome"/>
</dbReference>
<dbReference type="PANTHER" id="PTHR30195">
    <property type="entry name" value="TYPE I SITE-SPECIFIC DEOXYRIBONUCLEASE PROTEIN SUBUNIT M AND R"/>
    <property type="match status" value="1"/>
</dbReference>
<dbReference type="Pfam" id="PF18766">
    <property type="entry name" value="SWI2_SNF2"/>
    <property type="match status" value="1"/>
</dbReference>
<dbReference type="GO" id="GO:0009307">
    <property type="term" value="P:DNA restriction-modification system"/>
    <property type="evidence" value="ECO:0007669"/>
    <property type="project" value="UniProtKB-KW"/>
</dbReference>
<dbReference type="InterPro" id="IPR014001">
    <property type="entry name" value="Helicase_ATP-bd"/>
</dbReference>
<dbReference type="CDD" id="cd22332">
    <property type="entry name" value="HsdR_N"/>
    <property type="match status" value="1"/>
</dbReference>
<dbReference type="GO" id="GO:0120545">
    <property type="term" value="F:nucleic acid conformation isomerase activity"/>
    <property type="evidence" value="ECO:0007669"/>
    <property type="project" value="UniProtKB-ARBA"/>
</dbReference>
<evidence type="ECO:0000256" key="10">
    <source>
        <dbReference type="ARBA" id="ARBA00023125"/>
    </source>
</evidence>
<evidence type="ECO:0000256" key="5">
    <source>
        <dbReference type="ARBA" id="ARBA00022741"/>
    </source>
</evidence>
<dbReference type="SMART" id="SM00487">
    <property type="entry name" value="DEXDc"/>
    <property type="match status" value="1"/>
</dbReference>
<dbReference type="AlphaFoldDB" id="A0A5C0SNT7"/>
<protein>
    <recommendedName>
        <fullName evidence="3">type I site-specific deoxyribonuclease</fullName>
        <ecNumber evidence="3">3.1.21.3</ecNumber>
    </recommendedName>
</protein>
<dbReference type="PANTHER" id="PTHR30195:SF15">
    <property type="entry name" value="TYPE I RESTRICTION ENZYME HINDI ENDONUCLEASE SUBUNIT"/>
    <property type="match status" value="1"/>
</dbReference>
<feature type="coiled-coil region" evidence="11">
    <location>
        <begin position="974"/>
        <end position="1011"/>
    </location>
</feature>
<keyword evidence="5" id="KW-0547">Nucleotide-binding</keyword>
<dbReference type="REBASE" id="373126">
    <property type="entry name" value="TspSY113ORF10540P"/>
</dbReference>
<gene>
    <name evidence="13" type="ORF">FPV09_10515</name>
</gene>
<proteinExistence type="inferred from homology"/>
<dbReference type="InterPro" id="IPR004473">
    <property type="entry name" value="Restrct_endonuc_typeI_HsdR"/>
</dbReference>
<dbReference type="SUPFAM" id="SSF52540">
    <property type="entry name" value="P-loop containing nucleoside triphosphate hydrolases"/>
    <property type="match status" value="2"/>
</dbReference>
<dbReference type="RefSeq" id="WP_148883367.1">
    <property type="nucleotide sequence ID" value="NZ_CP041932.1"/>
</dbReference>
<keyword evidence="9" id="KW-0067">ATP-binding</keyword>
<dbReference type="KEGG" id="them:FPV09_10515"/>
<dbReference type="EMBL" id="CP041932">
    <property type="protein sequence ID" value="QEK15447.1"/>
    <property type="molecule type" value="Genomic_DNA"/>
</dbReference>
<sequence>MALIPESAVHQEIKENLLRIGWDDGNKKFGIEEHKMVSEHSGLEGSLGGFLLWNVLEEKIRELNRAFFTNLTEDEEEKVWEEIRSKLESSSEVEMLEYIKYGVPLTSLGRHDRVILIDYDNPANNLFFFLHEAKFPGFPENIKPDFSLFINGVPIVIIEAKAKGIIELEDLDWRRWSKVHGTEEEALTQIRKYERYSKPLFCFVQFGVAYGDKQLYTPTMPKENVESAPAFEWRYPNEEKPDIFDLLTPERLLDVLRYYTFFFKKNEKGARRIKVIARWNQYRATRRIIERIEEYLSQESEKKNGLVWQWQGSGKTFIMFFVANWFLNKYKGRNPVVFFVVDRTDLKDQHSGVFEAVEDREFREHFDKIRNISELRKRIEEMMKSEETGRVIPTGLYITTVQKFQYGKFKDLVRVKKVQKEETFEAEKAVKKPEVLFLIDEAHRTQYGRLAAVMRALFPKAMFFGFTGTPIFKRGRNTFQEFAYPKDGEYFLDVYFISDSIRDGFTLDITHEVVEEKGVSIALDENKLKAFIEAYQLNDPEEVEAFLMGRRKSLKMSSKELAEELRKSRVFLESPKEIERFAEYIAKRIYDDTMGFQFKAMVVAVNREACVHFKRALDKAFKEHFCSKVKELERESKVEIAEHFRELCANAERLSEVVMTYQHNEKSEVIEEFKKWLKTRREFQKKDYDGINSLIVEWFQERDYPKVLIVTDMLLTGFDEPKLRVMYLYKPIFEHRLLQAVTRVNRPYPNKETGLVVDGVGLLPAVIRVKSIYEMLAKQDPKVLEDFQRNFAKSIEEKVKEFEDKLSSVKEKLSAIGIETDIVKAFRKQGRWKELEVEMDRIRNILAPVALDFKGNEPRAVRLFNDLREVVSMYRSLGAHPARLAYMDDMMAVGAIYSTFVRLIGFTGKKNRFWDDLLRFVHEHMEVGPMRELLKVRLGELSGREASFEIVARFYKLYYQAEDNAHDPVYKAILERLNRLLEEWLNRNLDLKALKKQVKFLEEQAEEYEKKKAGRTWQESLVESVKFYAVNYMGLDNVELRRFKRELRWLRKLNPRTIKRLTSALFEDIMEAVTVDDLEEYHELSREIDRLVEESIVPEVRRHVRGAA</sequence>
<dbReference type="InterPro" id="IPR051268">
    <property type="entry name" value="Type-I_R_enzyme_R_subunit"/>
</dbReference>
<accession>A0A5C0SNT7</accession>
<feature type="domain" description="Helicase ATP-binding" evidence="12">
    <location>
        <begin position="296"/>
        <end position="488"/>
    </location>
</feature>
<dbReference type="Pfam" id="PF04313">
    <property type="entry name" value="HSDR_N"/>
    <property type="match status" value="1"/>
</dbReference>
<dbReference type="Gene3D" id="3.90.1570.50">
    <property type="match status" value="1"/>
</dbReference>
<dbReference type="GO" id="GO:0005524">
    <property type="term" value="F:ATP binding"/>
    <property type="evidence" value="ECO:0007669"/>
    <property type="project" value="UniProtKB-KW"/>
</dbReference>
<evidence type="ECO:0000313" key="14">
    <source>
        <dbReference type="Proteomes" id="UP000322631"/>
    </source>
</evidence>
<evidence type="ECO:0000256" key="8">
    <source>
        <dbReference type="ARBA" id="ARBA00022801"/>
    </source>
</evidence>
<evidence type="ECO:0000256" key="7">
    <source>
        <dbReference type="ARBA" id="ARBA00022759"/>
    </source>
</evidence>
<dbReference type="InterPro" id="IPR027417">
    <property type="entry name" value="P-loop_NTPase"/>
</dbReference>
<dbReference type="GO" id="GO:0009035">
    <property type="term" value="F:type I site-specific deoxyribonuclease activity"/>
    <property type="evidence" value="ECO:0007669"/>
    <property type="project" value="UniProtKB-EC"/>
</dbReference>
<dbReference type="GO" id="GO:0003677">
    <property type="term" value="F:DNA binding"/>
    <property type="evidence" value="ECO:0007669"/>
    <property type="project" value="UniProtKB-KW"/>
</dbReference>
<keyword evidence="10" id="KW-0238">DNA-binding</keyword>
<evidence type="ECO:0000256" key="2">
    <source>
        <dbReference type="ARBA" id="ARBA00008598"/>
    </source>
</evidence>
<evidence type="ECO:0000256" key="1">
    <source>
        <dbReference type="ARBA" id="ARBA00000851"/>
    </source>
</evidence>
<evidence type="ECO:0000256" key="9">
    <source>
        <dbReference type="ARBA" id="ARBA00022840"/>
    </source>
</evidence>
<keyword evidence="7 13" id="KW-0255">Endonuclease</keyword>
<evidence type="ECO:0000256" key="6">
    <source>
        <dbReference type="ARBA" id="ARBA00022747"/>
    </source>
</evidence>
<keyword evidence="14" id="KW-1185">Reference proteome</keyword>
<keyword evidence="8" id="KW-0378">Hydrolase</keyword>
<dbReference type="InterPro" id="IPR007409">
    <property type="entry name" value="Restrct_endonuc_type1_HsdR_N"/>
</dbReference>
<keyword evidence="11" id="KW-0175">Coiled coil</keyword>
<dbReference type="PROSITE" id="PS51192">
    <property type="entry name" value="HELICASE_ATP_BIND_1"/>
    <property type="match status" value="1"/>
</dbReference>
<reference evidence="13 14" key="1">
    <citation type="submission" date="2019-07" db="EMBL/GenBank/DDBJ databases">
        <title>Complete genome of Thermococcus acidophilus.</title>
        <authorList>
            <person name="Li X."/>
        </authorList>
    </citation>
    <scope>NUCLEOTIDE SEQUENCE [LARGE SCALE GENOMIC DNA]</scope>
    <source>
        <strain evidence="13 14">SY113</strain>
    </source>
</reference>
<keyword evidence="6" id="KW-0680">Restriction system</keyword>
<evidence type="ECO:0000256" key="11">
    <source>
        <dbReference type="SAM" id="Coils"/>
    </source>
</evidence>
<comment type="similarity">
    <text evidence="2">Belongs to the HsdR family.</text>
</comment>
<dbReference type="InterPro" id="IPR055180">
    <property type="entry name" value="HsdR_RecA-like_helicase_dom_2"/>
</dbReference>
<evidence type="ECO:0000313" key="13">
    <source>
        <dbReference type="EMBL" id="QEK15447.1"/>
    </source>
</evidence>
<evidence type="ECO:0000256" key="4">
    <source>
        <dbReference type="ARBA" id="ARBA00022722"/>
    </source>
</evidence>
<dbReference type="GeneID" id="41610292"/>
<keyword evidence="4" id="KW-0540">Nuclease</keyword>
<dbReference type="Pfam" id="PF22679">
    <property type="entry name" value="T1R_D3-like"/>
    <property type="match status" value="1"/>
</dbReference>
<dbReference type="Gene3D" id="3.40.50.300">
    <property type="entry name" value="P-loop containing nucleotide triphosphate hydrolases"/>
    <property type="match status" value="2"/>
</dbReference>
<evidence type="ECO:0000259" key="12">
    <source>
        <dbReference type="PROSITE" id="PS51192"/>
    </source>
</evidence>
<dbReference type="NCBIfam" id="TIGR00348">
    <property type="entry name" value="hsdR"/>
    <property type="match status" value="1"/>
</dbReference>